<dbReference type="AlphaFoldDB" id="A0A975C1N7"/>
<accession>A0A975C1N7</accession>
<dbReference type="KEGG" id="bgoe:IFJ75_04690"/>
<dbReference type="Gene3D" id="3.40.630.30">
    <property type="match status" value="1"/>
</dbReference>
<protein>
    <submittedName>
        <fullName evidence="1">Uncharacterized protein</fullName>
    </submittedName>
</protein>
<gene>
    <name evidence="1" type="ORF">IFJ75_04690</name>
</gene>
<evidence type="ECO:0000313" key="1">
    <source>
        <dbReference type="EMBL" id="QTC92206.1"/>
    </source>
</evidence>
<proteinExistence type="predicted"/>
<dbReference type="InterPro" id="IPR016181">
    <property type="entry name" value="Acyl_CoA_acyltransferase"/>
</dbReference>
<dbReference type="Proteomes" id="UP000663918">
    <property type="component" value="Chromosome"/>
</dbReference>
<dbReference type="RefSeq" id="WP_207931485.1">
    <property type="nucleotide sequence ID" value="NZ_CP062222.1"/>
</dbReference>
<organism evidence="1 2">
    <name type="scientific">Brevundimonas goettingensis</name>
    <dbReference type="NCBI Taxonomy" id="2774190"/>
    <lineage>
        <taxon>Bacteria</taxon>
        <taxon>Pseudomonadati</taxon>
        <taxon>Pseudomonadota</taxon>
        <taxon>Alphaproteobacteria</taxon>
        <taxon>Caulobacterales</taxon>
        <taxon>Caulobacteraceae</taxon>
        <taxon>Brevundimonas</taxon>
    </lineage>
</organism>
<evidence type="ECO:0000313" key="2">
    <source>
        <dbReference type="Proteomes" id="UP000663918"/>
    </source>
</evidence>
<reference evidence="1" key="1">
    <citation type="submission" date="2020-09" db="EMBL/GenBank/DDBJ databases">
        <title>Brevundimonas sp. LVF2 isolated from a puddle in Goettingen, Germany.</title>
        <authorList>
            <person name="Friedrich I."/>
            <person name="Klassen A."/>
            <person name="Hannes N."/>
            <person name="Schneider D."/>
            <person name="Hertel R."/>
            <person name="Daniel R."/>
        </authorList>
    </citation>
    <scope>NUCLEOTIDE SEQUENCE</scope>
    <source>
        <strain evidence="1">LVF2</strain>
    </source>
</reference>
<name>A0A975C1N7_9CAUL</name>
<dbReference type="EMBL" id="CP062222">
    <property type="protein sequence ID" value="QTC92206.1"/>
    <property type="molecule type" value="Genomic_DNA"/>
</dbReference>
<keyword evidence="2" id="KW-1185">Reference proteome</keyword>
<dbReference type="SUPFAM" id="SSF55729">
    <property type="entry name" value="Acyl-CoA N-acyltransferases (Nat)"/>
    <property type="match status" value="1"/>
</dbReference>
<sequence>MTSVRVQSLLATELDEALVLARLGAADLDPESWRFYVLSRLRNHSEGGALAARNAAGRLCGLIVYRIVASEAAKPSLEVERLVAFDLLHPRAIADALIAEAVSQARLQDCDSLRLVRPLDTPADTTALVLASGLGDLHSVF</sequence>